<evidence type="ECO:0000313" key="3">
    <source>
        <dbReference type="Proteomes" id="UP000789572"/>
    </source>
</evidence>
<sequence length="79" mass="8807">RKFRKEAASKAMLGTSNLATSEEKELNEAMTEDTKTLVTAIEVLKSEYSVSKSSSETYENEVKEFQDKVKAIIGNDLTN</sequence>
<feature type="compositionally biased region" description="Basic and acidic residues" evidence="1">
    <location>
        <begin position="21"/>
        <end position="30"/>
    </location>
</feature>
<keyword evidence="3" id="KW-1185">Reference proteome</keyword>
<proteinExistence type="predicted"/>
<dbReference type="EMBL" id="CAJVPJ010003410">
    <property type="protein sequence ID" value="CAG8639608.1"/>
    <property type="molecule type" value="Genomic_DNA"/>
</dbReference>
<gene>
    <name evidence="2" type="ORF">POCULU_LOCUS9345</name>
</gene>
<comment type="caution">
    <text evidence="2">The sequence shown here is derived from an EMBL/GenBank/DDBJ whole genome shotgun (WGS) entry which is preliminary data.</text>
</comment>
<dbReference type="Proteomes" id="UP000789572">
    <property type="component" value="Unassembled WGS sequence"/>
</dbReference>
<feature type="region of interest" description="Disordered" evidence="1">
    <location>
        <begin position="1"/>
        <end position="30"/>
    </location>
</feature>
<dbReference type="AlphaFoldDB" id="A0A9N9H132"/>
<feature type="non-terminal residue" evidence="2">
    <location>
        <position position="1"/>
    </location>
</feature>
<evidence type="ECO:0000256" key="1">
    <source>
        <dbReference type="SAM" id="MobiDB-lite"/>
    </source>
</evidence>
<evidence type="ECO:0000313" key="2">
    <source>
        <dbReference type="EMBL" id="CAG8639608.1"/>
    </source>
</evidence>
<name>A0A9N9H132_9GLOM</name>
<reference evidence="2" key="1">
    <citation type="submission" date="2021-06" db="EMBL/GenBank/DDBJ databases">
        <authorList>
            <person name="Kallberg Y."/>
            <person name="Tangrot J."/>
            <person name="Rosling A."/>
        </authorList>
    </citation>
    <scope>NUCLEOTIDE SEQUENCE</scope>
    <source>
        <strain evidence="2">IA702</strain>
    </source>
</reference>
<organism evidence="2 3">
    <name type="scientific">Paraglomus occultum</name>
    <dbReference type="NCBI Taxonomy" id="144539"/>
    <lineage>
        <taxon>Eukaryota</taxon>
        <taxon>Fungi</taxon>
        <taxon>Fungi incertae sedis</taxon>
        <taxon>Mucoromycota</taxon>
        <taxon>Glomeromycotina</taxon>
        <taxon>Glomeromycetes</taxon>
        <taxon>Paraglomerales</taxon>
        <taxon>Paraglomeraceae</taxon>
        <taxon>Paraglomus</taxon>
    </lineage>
</organism>
<protein>
    <submittedName>
        <fullName evidence="2">6654_t:CDS:1</fullName>
    </submittedName>
</protein>
<accession>A0A9N9H132</accession>